<evidence type="ECO:0000259" key="5">
    <source>
        <dbReference type="PROSITE" id="PS50893"/>
    </source>
</evidence>
<evidence type="ECO:0000256" key="4">
    <source>
        <dbReference type="ARBA" id="ARBA00022840"/>
    </source>
</evidence>
<dbReference type="RefSeq" id="WP_072903551.1">
    <property type="nucleotide sequence ID" value="NZ_FRAD01000012.1"/>
</dbReference>
<feature type="domain" description="ABC transporter" evidence="5">
    <location>
        <begin position="1"/>
        <end position="233"/>
    </location>
</feature>
<gene>
    <name evidence="6" type="ORF">SAMN02745248_01594</name>
</gene>
<dbReference type="InterPro" id="IPR003439">
    <property type="entry name" value="ABC_transporter-like_ATP-bd"/>
</dbReference>
<dbReference type="SUPFAM" id="SSF52540">
    <property type="entry name" value="P-loop containing nucleoside triphosphate hydrolases"/>
    <property type="match status" value="1"/>
</dbReference>
<dbReference type="Gene3D" id="3.40.50.300">
    <property type="entry name" value="P-loop containing nucleotide triphosphate hydrolases"/>
    <property type="match status" value="1"/>
</dbReference>
<dbReference type="PANTHER" id="PTHR43335">
    <property type="entry name" value="ABC TRANSPORTER, ATP-BINDING PROTEIN"/>
    <property type="match status" value="1"/>
</dbReference>
<dbReference type="Pfam" id="PF00005">
    <property type="entry name" value="ABC_tran"/>
    <property type="match status" value="1"/>
</dbReference>
<dbReference type="GO" id="GO:0016887">
    <property type="term" value="F:ATP hydrolysis activity"/>
    <property type="evidence" value="ECO:0007669"/>
    <property type="project" value="InterPro"/>
</dbReference>
<dbReference type="EMBL" id="FRAD01000012">
    <property type="protein sequence ID" value="SHK03150.1"/>
    <property type="molecule type" value="Genomic_DNA"/>
</dbReference>
<dbReference type="InterPro" id="IPR017871">
    <property type="entry name" value="ABC_transporter-like_CS"/>
</dbReference>
<accession>A0A1M6P5G2</accession>
<dbReference type="InterPro" id="IPR003593">
    <property type="entry name" value="AAA+_ATPase"/>
</dbReference>
<dbReference type="STRING" id="1121331.SAMN02745248_01594"/>
<evidence type="ECO:0000256" key="2">
    <source>
        <dbReference type="ARBA" id="ARBA00022448"/>
    </source>
</evidence>
<proteinExistence type="inferred from homology"/>
<evidence type="ECO:0000256" key="1">
    <source>
        <dbReference type="ARBA" id="ARBA00005417"/>
    </source>
</evidence>
<keyword evidence="3" id="KW-0547">Nucleotide-binding</keyword>
<keyword evidence="4 6" id="KW-0067">ATP-binding</keyword>
<evidence type="ECO:0000256" key="3">
    <source>
        <dbReference type="ARBA" id="ARBA00022741"/>
    </source>
</evidence>
<evidence type="ECO:0000313" key="6">
    <source>
        <dbReference type="EMBL" id="SHK03150.1"/>
    </source>
</evidence>
<evidence type="ECO:0000313" key="7">
    <source>
        <dbReference type="Proteomes" id="UP000183952"/>
    </source>
</evidence>
<dbReference type="InterPro" id="IPR027417">
    <property type="entry name" value="P-loop_NTPase"/>
</dbReference>
<keyword evidence="2" id="KW-0813">Transport</keyword>
<keyword evidence="7" id="KW-1185">Reference proteome</keyword>
<dbReference type="OrthoDB" id="9809205at2"/>
<dbReference type="PROSITE" id="PS50893">
    <property type="entry name" value="ABC_TRANSPORTER_2"/>
    <property type="match status" value="1"/>
</dbReference>
<comment type="similarity">
    <text evidence="1">Belongs to the ABC transporter superfamily.</text>
</comment>
<dbReference type="AlphaFoldDB" id="A0A1M6P5G2"/>
<sequence length="308" mass="34306">MEVLSIDNLNKSYSKKVLDNISFKINQGEVVGLVGPNGVGKTTLMKIICNLGLQDSGCIKICGVDSKDKGEKKKQYLSSFSCVIENPALYEELSGYENIEFIRKLNKIPKESMEEMLEFVGIGNMIKKKVKFYSLGMKQRLALAICLITSPKLLILDEPTNGLDPDGSMEFRKMLNKLSQEKHIAVLISSHILSELDKTCSRILFLKDGNIVQCDVKEVRENNKKILISTKENMEVLKKIFQGEEVGISSKSNGVYCIRLKKEKVSNAVKLLADSGIEYDDITIVADDVSDLYNSVFGGGEDEVPNMD</sequence>
<dbReference type="GO" id="GO:0005524">
    <property type="term" value="F:ATP binding"/>
    <property type="evidence" value="ECO:0007669"/>
    <property type="project" value="UniProtKB-KW"/>
</dbReference>
<protein>
    <submittedName>
        <fullName evidence="6">ABC-2 type transport system ATP-binding protein</fullName>
    </submittedName>
</protein>
<dbReference type="PANTHER" id="PTHR43335:SF4">
    <property type="entry name" value="ABC TRANSPORTER, ATP-BINDING PROTEIN"/>
    <property type="match status" value="1"/>
</dbReference>
<reference evidence="6 7" key="1">
    <citation type="submission" date="2016-11" db="EMBL/GenBank/DDBJ databases">
        <authorList>
            <person name="Jaros S."/>
            <person name="Januszkiewicz K."/>
            <person name="Wedrychowicz H."/>
        </authorList>
    </citation>
    <scope>NUCLEOTIDE SEQUENCE [LARGE SCALE GENOMIC DNA]</scope>
    <source>
        <strain evidence="6 7">DSM 3090</strain>
    </source>
</reference>
<name>A0A1M6P5G2_9CLOT</name>
<dbReference type="Proteomes" id="UP000183952">
    <property type="component" value="Unassembled WGS sequence"/>
</dbReference>
<dbReference type="SMART" id="SM00382">
    <property type="entry name" value="AAA"/>
    <property type="match status" value="1"/>
</dbReference>
<dbReference type="PROSITE" id="PS00211">
    <property type="entry name" value="ABC_TRANSPORTER_1"/>
    <property type="match status" value="1"/>
</dbReference>
<organism evidence="6 7">
    <name type="scientific">Hathewaya proteolytica DSM 3090</name>
    <dbReference type="NCBI Taxonomy" id="1121331"/>
    <lineage>
        <taxon>Bacteria</taxon>
        <taxon>Bacillati</taxon>
        <taxon>Bacillota</taxon>
        <taxon>Clostridia</taxon>
        <taxon>Eubacteriales</taxon>
        <taxon>Clostridiaceae</taxon>
        <taxon>Hathewaya</taxon>
    </lineage>
</organism>